<evidence type="ECO:0000313" key="2">
    <source>
        <dbReference type="EMBL" id="TRZ13034.1"/>
    </source>
</evidence>
<proteinExistence type="predicted"/>
<gene>
    <name evidence="2" type="ORF">HGM15179_014065</name>
</gene>
<sequence length="142" mass="15310">MAKVEMTDGSIPADIKELPVAAGLSRFLIIHMDPSSAPGPLCLLVKLEKIHLHGFQERGKEQQALADGAQSPSEHTSPEGEGKSPQGIQSERYPFTSHVIAMNSCDKTTVSNCIPLEMETTAGCLGPWFSLEQPILDPKDLS</sequence>
<organism evidence="2 3">
    <name type="scientific">Zosterops borbonicus</name>
    <dbReference type="NCBI Taxonomy" id="364589"/>
    <lineage>
        <taxon>Eukaryota</taxon>
        <taxon>Metazoa</taxon>
        <taxon>Chordata</taxon>
        <taxon>Craniata</taxon>
        <taxon>Vertebrata</taxon>
        <taxon>Euteleostomi</taxon>
        <taxon>Archelosauria</taxon>
        <taxon>Archosauria</taxon>
        <taxon>Dinosauria</taxon>
        <taxon>Saurischia</taxon>
        <taxon>Theropoda</taxon>
        <taxon>Coelurosauria</taxon>
        <taxon>Aves</taxon>
        <taxon>Neognathae</taxon>
        <taxon>Neoaves</taxon>
        <taxon>Telluraves</taxon>
        <taxon>Australaves</taxon>
        <taxon>Passeriformes</taxon>
        <taxon>Sylvioidea</taxon>
        <taxon>Zosteropidae</taxon>
        <taxon>Zosterops</taxon>
    </lineage>
</organism>
<comment type="caution">
    <text evidence="2">The sequence shown here is derived from an EMBL/GenBank/DDBJ whole genome shotgun (WGS) entry which is preliminary data.</text>
</comment>
<accession>A0A8K1G6W5</accession>
<reference evidence="2" key="1">
    <citation type="submission" date="2019-04" db="EMBL/GenBank/DDBJ databases">
        <title>Genome assembly of Zosterops borbonicus 15179.</title>
        <authorList>
            <person name="Leroy T."/>
            <person name="Anselmetti Y."/>
            <person name="Tilak M.-K."/>
            <person name="Nabholz B."/>
        </authorList>
    </citation>
    <scope>NUCLEOTIDE SEQUENCE</scope>
    <source>
        <strain evidence="2">HGM_15179</strain>
        <tissue evidence="2">Muscle</tissue>
    </source>
</reference>
<dbReference type="AlphaFoldDB" id="A0A8K1G6W5"/>
<dbReference type="EMBL" id="SWJQ01000546">
    <property type="protein sequence ID" value="TRZ13034.1"/>
    <property type="molecule type" value="Genomic_DNA"/>
</dbReference>
<protein>
    <submittedName>
        <fullName evidence="2">Uncharacterized protein</fullName>
    </submittedName>
</protein>
<name>A0A8K1G6W5_9PASS</name>
<keyword evidence="3" id="KW-1185">Reference proteome</keyword>
<evidence type="ECO:0000256" key="1">
    <source>
        <dbReference type="SAM" id="MobiDB-lite"/>
    </source>
</evidence>
<feature type="region of interest" description="Disordered" evidence="1">
    <location>
        <begin position="58"/>
        <end position="91"/>
    </location>
</feature>
<evidence type="ECO:0000313" key="3">
    <source>
        <dbReference type="Proteomes" id="UP000796761"/>
    </source>
</evidence>
<dbReference type="Proteomes" id="UP000796761">
    <property type="component" value="Unassembled WGS sequence"/>
</dbReference>